<evidence type="ECO:0000313" key="1">
    <source>
        <dbReference type="EMBL" id="GIY32079.1"/>
    </source>
</evidence>
<sequence length="92" mass="10157">MPEIFTKPSRCSPYSSGKFNGALNTFHSPIHSISVPAFDGWFPRPWIRTGRCEIGCPKKGAASSFGRGGGEKEKRDSWRGTLLCPLVYHGSR</sequence>
<name>A0AAV4SGI3_9ARAC</name>
<keyword evidence="2" id="KW-1185">Reference proteome</keyword>
<proteinExistence type="predicted"/>
<gene>
    <name evidence="1" type="ORF">CDAR_448241</name>
</gene>
<organism evidence="1 2">
    <name type="scientific">Caerostris darwini</name>
    <dbReference type="NCBI Taxonomy" id="1538125"/>
    <lineage>
        <taxon>Eukaryota</taxon>
        <taxon>Metazoa</taxon>
        <taxon>Ecdysozoa</taxon>
        <taxon>Arthropoda</taxon>
        <taxon>Chelicerata</taxon>
        <taxon>Arachnida</taxon>
        <taxon>Araneae</taxon>
        <taxon>Araneomorphae</taxon>
        <taxon>Entelegynae</taxon>
        <taxon>Araneoidea</taxon>
        <taxon>Araneidae</taxon>
        <taxon>Caerostris</taxon>
    </lineage>
</organism>
<dbReference type="Proteomes" id="UP001054837">
    <property type="component" value="Unassembled WGS sequence"/>
</dbReference>
<protein>
    <submittedName>
        <fullName evidence="1">Uncharacterized protein</fullName>
    </submittedName>
</protein>
<comment type="caution">
    <text evidence="1">The sequence shown here is derived from an EMBL/GenBank/DDBJ whole genome shotgun (WGS) entry which is preliminary data.</text>
</comment>
<reference evidence="1 2" key="1">
    <citation type="submission" date="2021-06" db="EMBL/GenBank/DDBJ databases">
        <title>Caerostris darwini draft genome.</title>
        <authorList>
            <person name="Kono N."/>
            <person name="Arakawa K."/>
        </authorList>
    </citation>
    <scope>NUCLEOTIDE SEQUENCE [LARGE SCALE GENOMIC DNA]</scope>
</reference>
<dbReference type="AlphaFoldDB" id="A0AAV4SGI3"/>
<accession>A0AAV4SGI3</accession>
<evidence type="ECO:0000313" key="2">
    <source>
        <dbReference type="Proteomes" id="UP001054837"/>
    </source>
</evidence>
<dbReference type="EMBL" id="BPLQ01007741">
    <property type="protein sequence ID" value="GIY32079.1"/>
    <property type="molecule type" value="Genomic_DNA"/>
</dbReference>